<dbReference type="Proteomes" id="UP000324800">
    <property type="component" value="Unassembled WGS sequence"/>
</dbReference>
<evidence type="ECO:0000313" key="2">
    <source>
        <dbReference type="EMBL" id="KAA6365450.1"/>
    </source>
</evidence>
<evidence type="ECO:0000259" key="1">
    <source>
        <dbReference type="Pfam" id="PF23355"/>
    </source>
</evidence>
<proteinExistence type="predicted"/>
<name>A0A5J4U5J2_9EUKA</name>
<protein>
    <recommendedName>
        <fullName evidence="1">IFT52 GIFT domain-containing protein</fullName>
    </recommendedName>
</protein>
<evidence type="ECO:0000313" key="3">
    <source>
        <dbReference type="Proteomes" id="UP000324800"/>
    </source>
</evidence>
<dbReference type="EMBL" id="SNRW01020445">
    <property type="protein sequence ID" value="KAA6365450.1"/>
    <property type="molecule type" value="Genomic_DNA"/>
</dbReference>
<reference evidence="2 3" key="1">
    <citation type="submission" date="2019-03" db="EMBL/GenBank/DDBJ databases">
        <title>Single cell metagenomics reveals metabolic interactions within the superorganism composed of flagellate Streblomastix strix and complex community of Bacteroidetes bacteria on its surface.</title>
        <authorList>
            <person name="Treitli S.C."/>
            <person name="Kolisko M."/>
            <person name="Husnik F."/>
            <person name="Keeling P."/>
            <person name="Hampl V."/>
        </authorList>
    </citation>
    <scope>NUCLEOTIDE SEQUENCE [LARGE SCALE GENOMIC DNA]</scope>
    <source>
        <strain evidence="2">ST1C</strain>
    </source>
</reference>
<dbReference type="AlphaFoldDB" id="A0A5J4U5J2"/>
<dbReference type="OrthoDB" id="10259368at2759"/>
<accession>A0A5J4U5J2</accession>
<feature type="domain" description="IFT52 GIFT" evidence="1">
    <location>
        <begin position="31"/>
        <end position="94"/>
    </location>
</feature>
<gene>
    <name evidence="2" type="ORF">EZS28_039023</name>
</gene>
<sequence>MFLIYSNEITTNIFINLNLNLSTFEIIEIIVDRVFQLLEDGVGMFVMLNEGYETKLVTNINYFLEHYGVAVNADCVVSSVYVGQPDPKRAIISEWCFEG</sequence>
<dbReference type="InterPro" id="IPR055458">
    <property type="entry name" value="IFT52_GIFT"/>
</dbReference>
<comment type="caution">
    <text evidence="2">The sequence shown here is derived from an EMBL/GenBank/DDBJ whole genome shotgun (WGS) entry which is preliminary data.</text>
</comment>
<dbReference type="Pfam" id="PF23355">
    <property type="entry name" value="IFT52_GIFT"/>
    <property type="match status" value="1"/>
</dbReference>
<organism evidence="2 3">
    <name type="scientific">Streblomastix strix</name>
    <dbReference type="NCBI Taxonomy" id="222440"/>
    <lineage>
        <taxon>Eukaryota</taxon>
        <taxon>Metamonada</taxon>
        <taxon>Preaxostyla</taxon>
        <taxon>Oxymonadida</taxon>
        <taxon>Streblomastigidae</taxon>
        <taxon>Streblomastix</taxon>
    </lineage>
</organism>